<dbReference type="Pfam" id="PF17342">
    <property type="entry name" value="DUF5372"/>
    <property type="match status" value="1"/>
</dbReference>
<protein>
    <submittedName>
        <fullName evidence="1">Uncharacterized protein</fullName>
    </submittedName>
</protein>
<dbReference type="InterPro" id="IPR035315">
    <property type="entry name" value="DUF5372"/>
</dbReference>
<name>A0A4Y3VYB7_9ACTN</name>
<keyword evidence="2" id="KW-1185">Reference proteome</keyword>
<accession>A0A4Y3VYB7</accession>
<dbReference type="EMBL" id="BJND01000136">
    <property type="protein sequence ID" value="GEC10679.1"/>
    <property type="molecule type" value="Genomic_DNA"/>
</dbReference>
<reference evidence="1 2" key="1">
    <citation type="submission" date="2019-06" db="EMBL/GenBank/DDBJ databases">
        <title>Whole genome shotgun sequence of Streptomyces spinoverrucosus NBRC 14228.</title>
        <authorList>
            <person name="Hosoyama A."/>
            <person name="Uohara A."/>
            <person name="Ohji S."/>
            <person name="Ichikawa N."/>
        </authorList>
    </citation>
    <scope>NUCLEOTIDE SEQUENCE [LARGE SCALE GENOMIC DNA]</scope>
    <source>
        <strain evidence="1 2">NBRC 14228</strain>
    </source>
</reference>
<organism evidence="1 2">
    <name type="scientific">Streptomyces spinoverrucosus</name>
    <dbReference type="NCBI Taxonomy" id="284043"/>
    <lineage>
        <taxon>Bacteria</taxon>
        <taxon>Bacillati</taxon>
        <taxon>Actinomycetota</taxon>
        <taxon>Actinomycetes</taxon>
        <taxon>Kitasatosporales</taxon>
        <taxon>Streptomycetaceae</taxon>
        <taxon>Streptomyces</taxon>
    </lineage>
</organism>
<sequence length="51" mass="5617">MPTAWTDAGGEDPFVVLAAGRSPFRTEDLLSLADLIKHMDRRAGSVQEMTR</sequence>
<dbReference type="Proteomes" id="UP000317881">
    <property type="component" value="Unassembled WGS sequence"/>
</dbReference>
<dbReference type="AlphaFoldDB" id="A0A4Y3VYB7"/>
<evidence type="ECO:0000313" key="2">
    <source>
        <dbReference type="Proteomes" id="UP000317881"/>
    </source>
</evidence>
<comment type="caution">
    <text evidence="1">The sequence shown here is derived from an EMBL/GenBank/DDBJ whole genome shotgun (WGS) entry which is preliminary data.</text>
</comment>
<gene>
    <name evidence="1" type="ORF">SSP24_83340</name>
</gene>
<proteinExistence type="predicted"/>
<evidence type="ECO:0000313" key="1">
    <source>
        <dbReference type="EMBL" id="GEC10679.1"/>
    </source>
</evidence>